<comment type="similarity">
    <text evidence="3">Belongs to the methyl-accepting chemotaxis (MCP) protein family.</text>
</comment>
<dbReference type="Gene3D" id="1.10.287.950">
    <property type="entry name" value="Methyl-accepting chemotaxis protein"/>
    <property type="match status" value="1"/>
</dbReference>
<dbReference type="PANTHER" id="PTHR32089">
    <property type="entry name" value="METHYL-ACCEPTING CHEMOTAXIS PROTEIN MCPB"/>
    <property type="match status" value="1"/>
</dbReference>
<evidence type="ECO:0000259" key="6">
    <source>
        <dbReference type="PROSITE" id="PS50885"/>
    </source>
</evidence>
<dbReference type="SMART" id="SM00283">
    <property type="entry name" value="MA"/>
    <property type="match status" value="1"/>
</dbReference>
<dbReference type="PANTHER" id="PTHR32089:SF112">
    <property type="entry name" value="LYSOZYME-LIKE PROTEIN-RELATED"/>
    <property type="match status" value="1"/>
</dbReference>
<organism evidence="7 8">
    <name type="scientific">Succinivibrio faecicola</name>
    <dbReference type="NCBI Taxonomy" id="2820300"/>
    <lineage>
        <taxon>Bacteria</taxon>
        <taxon>Pseudomonadati</taxon>
        <taxon>Pseudomonadota</taxon>
        <taxon>Gammaproteobacteria</taxon>
        <taxon>Aeromonadales</taxon>
        <taxon>Succinivibrionaceae</taxon>
        <taxon>Succinivibrio</taxon>
    </lineage>
</organism>
<protein>
    <submittedName>
        <fullName evidence="7">Methyl-accepting chemotaxis protein</fullName>
    </submittedName>
</protein>
<gene>
    <name evidence="7" type="ORF">J5V48_01600</name>
</gene>
<feature type="domain" description="HAMP" evidence="6">
    <location>
        <begin position="203"/>
        <end position="255"/>
    </location>
</feature>
<evidence type="ECO:0000256" key="2">
    <source>
        <dbReference type="ARBA" id="ARBA00023224"/>
    </source>
</evidence>
<accession>A0ABS7DE84</accession>
<dbReference type="EMBL" id="JAGFNY010000002">
    <property type="protein sequence ID" value="MBW7569583.1"/>
    <property type="molecule type" value="Genomic_DNA"/>
</dbReference>
<dbReference type="PROSITE" id="PS50111">
    <property type="entry name" value="CHEMOTAXIS_TRANSDUC_2"/>
    <property type="match status" value="1"/>
</dbReference>
<dbReference type="CDD" id="cd11386">
    <property type="entry name" value="MCP_signal"/>
    <property type="match status" value="1"/>
</dbReference>
<name>A0ABS7DE84_9GAMM</name>
<keyword evidence="8" id="KW-1185">Reference proteome</keyword>
<evidence type="ECO:0000256" key="3">
    <source>
        <dbReference type="ARBA" id="ARBA00029447"/>
    </source>
</evidence>
<dbReference type="InterPro" id="IPR003660">
    <property type="entry name" value="HAMP_dom"/>
</dbReference>
<dbReference type="Pfam" id="PF00015">
    <property type="entry name" value="MCPsignal"/>
    <property type="match status" value="1"/>
</dbReference>
<sequence length="532" mass="58670">MNFLENISIKKKLILSYSLLIFVSFVLAWTCISNMLSVKSVAGFVHTTLQERYGRTRATADYAFEIVDAVEKIIDGNNVDAQLQMISQFAPKMNAAQEKLQMTRYPTEIGAVKQASKKFLSFLNNEVIPNIKDPKKFAYVYNNKMLPQFVIIQKNIVKVNGYQINATKASVEGLISNAPLITATIVTLLEIGIAIFIVFSMPKLIVSSINKVIKIAEKLENCQLDEEISFRRKDEFRPLLVAFENMRSSWHASISKIHGITNNIHDTMNRIYNETQNMSNVAHDNESHSITVAAASEEMVSTTADIAKNCEHASQSANESSECTENGIMRVEQTINLLNDQIEKSKDDARLVKELATQAEKIGTIVQTIDDIASQTNLLALNAAIEAARAGEAGKGFAVVADEVRALASRTSKSTSEITSMVFQIQNDARNADEAMQASSKTMDTISSEASELHNILHEITQRVNEVNTQILQISAAAEQQTTATAEISSNMKNITDGSKNLAYGNASINESVENTNQNVAVLTDIVNKFVI</sequence>
<feature type="domain" description="Methyl-accepting transducer" evidence="5">
    <location>
        <begin position="260"/>
        <end position="496"/>
    </location>
</feature>
<evidence type="ECO:0000256" key="1">
    <source>
        <dbReference type="ARBA" id="ARBA00004370"/>
    </source>
</evidence>
<evidence type="ECO:0000259" key="5">
    <source>
        <dbReference type="PROSITE" id="PS50111"/>
    </source>
</evidence>
<evidence type="ECO:0000256" key="4">
    <source>
        <dbReference type="PROSITE-ProRule" id="PRU00284"/>
    </source>
</evidence>
<dbReference type="Proteomes" id="UP000731465">
    <property type="component" value="Unassembled WGS sequence"/>
</dbReference>
<comment type="caution">
    <text evidence="7">The sequence shown here is derived from an EMBL/GenBank/DDBJ whole genome shotgun (WGS) entry which is preliminary data.</text>
</comment>
<dbReference type="PRINTS" id="PR00260">
    <property type="entry name" value="CHEMTRNSDUCR"/>
</dbReference>
<dbReference type="RefSeq" id="WP_219936264.1">
    <property type="nucleotide sequence ID" value="NZ_JAGFNY010000002.1"/>
</dbReference>
<dbReference type="InterPro" id="IPR004090">
    <property type="entry name" value="Chemotax_Me-accpt_rcpt"/>
</dbReference>
<dbReference type="PROSITE" id="PS50885">
    <property type="entry name" value="HAMP"/>
    <property type="match status" value="1"/>
</dbReference>
<proteinExistence type="inferred from homology"/>
<evidence type="ECO:0000313" key="8">
    <source>
        <dbReference type="Proteomes" id="UP000731465"/>
    </source>
</evidence>
<reference evidence="7 8" key="1">
    <citation type="submission" date="2021-03" db="EMBL/GenBank/DDBJ databases">
        <title>Succinivibrio sp. nov. isolated from feces of cow.</title>
        <authorList>
            <person name="Choi J.-Y."/>
        </authorList>
    </citation>
    <scope>NUCLEOTIDE SEQUENCE [LARGE SCALE GENOMIC DNA]</scope>
    <source>
        <strain evidence="7 8">AGMB01872</strain>
    </source>
</reference>
<comment type="subcellular location">
    <subcellularLocation>
        <location evidence="1">Membrane</location>
    </subcellularLocation>
</comment>
<evidence type="ECO:0000313" key="7">
    <source>
        <dbReference type="EMBL" id="MBW7569583.1"/>
    </source>
</evidence>
<dbReference type="InterPro" id="IPR004089">
    <property type="entry name" value="MCPsignal_dom"/>
</dbReference>
<dbReference type="SUPFAM" id="SSF58104">
    <property type="entry name" value="Methyl-accepting chemotaxis protein (MCP) signaling domain"/>
    <property type="match status" value="1"/>
</dbReference>
<keyword evidence="2 4" id="KW-0807">Transducer</keyword>